<keyword evidence="2" id="KW-0592">Phosphate transport</keyword>
<dbReference type="Proteomes" id="UP000051008">
    <property type="component" value="Unassembled WGS sequence"/>
</dbReference>
<evidence type="ECO:0000256" key="4">
    <source>
        <dbReference type="ARBA" id="ARBA00022840"/>
    </source>
</evidence>
<dbReference type="SMART" id="SM00382">
    <property type="entry name" value="AAA"/>
    <property type="match status" value="1"/>
</dbReference>
<feature type="domain" description="ABC transporter" evidence="5">
    <location>
        <begin position="5"/>
        <end position="246"/>
    </location>
</feature>
<dbReference type="CDD" id="cd03260">
    <property type="entry name" value="ABC_PstB_phosphate_transporter"/>
    <property type="match status" value="1"/>
</dbReference>
<evidence type="ECO:0000313" key="7">
    <source>
        <dbReference type="Proteomes" id="UP000051008"/>
    </source>
</evidence>
<dbReference type="InterPro" id="IPR003593">
    <property type="entry name" value="AAA+_ATPase"/>
</dbReference>
<dbReference type="GO" id="GO:0005315">
    <property type="term" value="F:phosphate transmembrane transporter activity"/>
    <property type="evidence" value="ECO:0007669"/>
    <property type="project" value="InterPro"/>
</dbReference>
<evidence type="ECO:0000259" key="5">
    <source>
        <dbReference type="PROSITE" id="PS50893"/>
    </source>
</evidence>
<dbReference type="OrthoDB" id="9802185at2"/>
<reference evidence="6 7" key="1">
    <citation type="journal article" date="2015" name="Genome Announc.">
        <title>Expanding the biotechnology potential of lactobacilli through comparative genomics of 213 strains and associated genera.</title>
        <authorList>
            <person name="Sun Z."/>
            <person name="Harris H.M."/>
            <person name="McCann A."/>
            <person name="Guo C."/>
            <person name="Argimon S."/>
            <person name="Zhang W."/>
            <person name="Yang X."/>
            <person name="Jeffery I.B."/>
            <person name="Cooney J.C."/>
            <person name="Kagawa T.F."/>
            <person name="Liu W."/>
            <person name="Song Y."/>
            <person name="Salvetti E."/>
            <person name="Wrobel A."/>
            <person name="Rasinkangas P."/>
            <person name="Parkhill J."/>
            <person name="Rea M.C."/>
            <person name="O'Sullivan O."/>
            <person name="Ritari J."/>
            <person name="Douillard F.P."/>
            <person name="Paul Ross R."/>
            <person name="Yang R."/>
            <person name="Briner A.E."/>
            <person name="Felis G.E."/>
            <person name="de Vos W.M."/>
            <person name="Barrangou R."/>
            <person name="Klaenhammer T.R."/>
            <person name="Caufield P.W."/>
            <person name="Cui Y."/>
            <person name="Zhang H."/>
            <person name="O'Toole P.W."/>
        </authorList>
    </citation>
    <scope>NUCLEOTIDE SEQUENCE [LARGE SCALE GENOMIC DNA]</scope>
    <source>
        <strain evidence="6 7">DSM 20509</strain>
    </source>
</reference>
<dbReference type="PROSITE" id="PS50893">
    <property type="entry name" value="ABC_TRANSPORTER_2"/>
    <property type="match status" value="1"/>
</dbReference>
<dbReference type="GO" id="GO:0035435">
    <property type="term" value="P:phosphate ion transmembrane transport"/>
    <property type="evidence" value="ECO:0007669"/>
    <property type="project" value="InterPro"/>
</dbReference>
<proteinExistence type="predicted"/>
<comment type="caution">
    <text evidence="6">The sequence shown here is derived from an EMBL/GenBank/DDBJ whole genome shotgun (WGS) entry which is preliminary data.</text>
</comment>
<keyword evidence="7" id="KW-1185">Reference proteome</keyword>
<dbReference type="EMBL" id="AYYP01000015">
    <property type="protein sequence ID" value="KRM65417.1"/>
    <property type="molecule type" value="Genomic_DNA"/>
</dbReference>
<name>A0A0R2AMW6_9LACO</name>
<dbReference type="PATRIC" id="fig|1423718.3.peg.1446"/>
<dbReference type="InterPro" id="IPR017871">
    <property type="entry name" value="ABC_transporter-like_CS"/>
</dbReference>
<dbReference type="PANTHER" id="PTHR43423">
    <property type="entry name" value="ABC TRANSPORTER I FAMILY MEMBER 17"/>
    <property type="match status" value="1"/>
</dbReference>
<organism evidence="6 7">
    <name type="scientific">Ligilactobacillus agilis DSM 20509</name>
    <dbReference type="NCBI Taxonomy" id="1423718"/>
    <lineage>
        <taxon>Bacteria</taxon>
        <taxon>Bacillati</taxon>
        <taxon>Bacillota</taxon>
        <taxon>Bacilli</taxon>
        <taxon>Lactobacillales</taxon>
        <taxon>Lactobacillaceae</taxon>
        <taxon>Ligilactobacillus</taxon>
    </lineage>
</organism>
<dbReference type="GeneID" id="75136790"/>
<keyword evidence="3" id="KW-0547">Nucleotide-binding</keyword>
<evidence type="ECO:0000256" key="2">
    <source>
        <dbReference type="ARBA" id="ARBA00022592"/>
    </source>
</evidence>
<evidence type="ECO:0000256" key="3">
    <source>
        <dbReference type="ARBA" id="ARBA00022741"/>
    </source>
</evidence>
<dbReference type="SUPFAM" id="SSF52540">
    <property type="entry name" value="P-loop containing nucleoside triphosphate hydrolases"/>
    <property type="match status" value="1"/>
</dbReference>
<evidence type="ECO:0000256" key="1">
    <source>
        <dbReference type="ARBA" id="ARBA00022448"/>
    </source>
</evidence>
<dbReference type="InterPro" id="IPR027417">
    <property type="entry name" value="P-loop_NTPase"/>
</dbReference>
<dbReference type="InterPro" id="IPR003439">
    <property type="entry name" value="ABC_transporter-like_ATP-bd"/>
</dbReference>
<dbReference type="GO" id="GO:0016887">
    <property type="term" value="F:ATP hydrolysis activity"/>
    <property type="evidence" value="ECO:0007669"/>
    <property type="project" value="InterPro"/>
</dbReference>
<dbReference type="AlphaFoldDB" id="A0A0R2AMW6"/>
<gene>
    <name evidence="6" type="ORF">FC14_GL001385</name>
</gene>
<dbReference type="NCBIfam" id="TIGR00972">
    <property type="entry name" value="3a0107s01c2"/>
    <property type="match status" value="1"/>
</dbReference>
<dbReference type="Pfam" id="PF00005">
    <property type="entry name" value="ABC_tran"/>
    <property type="match status" value="1"/>
</dbReference>
<dbReference type="PROSITE" id="PS00211">
    <property type="entry name" value="ABC_TRANSPORTER_1"/>
    <property type="match status" value="1"/>
</dbReference>
<dbReference type="GO" id="GO:0005524">
    <property type="term" value="F:ATP binding"/>
    <property type="evidence" value="ECO:0007669"/>
    <property type="project" value="UniProtKB-KW"/>
</dbReference>
<sequence>MTELITTQDVHLYYGKKEALKGIDLNFPDKGIHALIGPSGCGKSTYLRCLNRMNDLIENVKITGSFKLAGQDIYGPKTDLVELRKQVGMVFQQPNPFPFSIYENVTYGLRLAGIKDKQLLDERVETSLKQAAVWDEVKDNLNKSALALSGGQQQRVCIARVLAVKPQVILLDEPTSALDPVSSNLIEDMLLTIKDDYTIIIVTHNMQQASRISDTTSFFLNGELIETGKTKHVFLNPKKQATNDYLSGRFG</sequence>
<dbReference type="RefSeq" id="WP_056976211.1">
    <property type="nucleotide sequence ID" value="NZ_AYYP01000015.1"/>
</dbReference>
<evidence type="ECO:0000313" key="6">
    <source>
        <dbReference type="EMBL" id="KRM65417.1"/>
    </source>
</evidence>
<accession>A0A0R2AMW6</accession>
<keyword evidence="4 6" id="KW-0067">ATP-binding</keyword>
<dbReference type="Gene3D" id="3.40.50.300">
    <property type="entry name" value="P-loop containing nucleotide triphosphate hydrolases"/>
    <property type="match status" value="1"/>
</dbReference>
<dbReference type="GO" id="GO:0016020">
    <property type="term" value="C:membrane"/>
    <property type="evidence" value="ECO:0007669"/>
    <property type="project" value="InterPro"/>
</dbReference>
<dbReference type="PANTHER" id="PTHR43423:SF1">
    <property type="entry name" value="ABC TRANSPORTER I FAMILY MEMBER 17"/>
    <property type="match status" value="1"/>
</dbReference>
<keyword evidence="1" id="KW-0813">Transport</keyword>
<protein>
    <submittedName>
        <fullName evidence="6">Phosphate ABC transporter ATP-binding protein</fullName>
    </submittedName>
</protein>
<dbReference type="InterPro" id="IPR005670">
    <property type="entry name" value="PstB-like"/>
</dbReference>